<reference evidence="3 4" key="1">
    <citation type="submission" date="2017-10" db="EMBL/GenBank/DDBJ databases">
        <title>Draft genome of Chryseomicrobium casticus sp. nov.</title>
        <authorList>
            <person name="Chakraborty R."/>
            <person name="Saha T."/>
        </authorList>
    </citation>
    <scope>NUCLEOTIDE SEQUENCE [LARGE SCALE GENOMIC DNA]</scope>
    <source>
        <strain evidence="3 4">ET03</strain>
    </source>
</reference>
<feature type="region of interest" description="Disordered" evidence="1">
    <location>
        <begin position="83"/>
        <end position="124"/>
    </location>
</feature>
<keyword evidence="2" id="KW-1133">Transmembrane helix</keyword>
<dbReference type="OrthoDB" id="2965336at2"/>
<comment type="caution">
    <text evidence="3">The sequence shown here is derived from an EMBL/GenBank/DDBJ whole genome shotgun (WGS) entry which is preliminary data.</text>
</comment>
<keyword evidence="2" id="KW-0472">Membrane</keyword>
<evidence type="ECO:0000313" key="4">
    <source>
        <dbReference type="Proteomes" id="UP000228680"/>
    </source>
</evidence>
<feature type="compositionally biased region" description="Low complexity" evidence="1">
    <location>
        <begin position="102"/>
        <end position="112"/>
    </location>
</feature>
<dbReference type="RefSeq" id="WP_100352649.1">
    <property type="nucleotide sequence ID" value="NZ_PCGR01000001.1"/>
</dbReference>
<protein>
    <recommendedName>
        <fullName evidence="5">Sigma-X negative effector</fullName>
    </recommendedName>
</protein>
<organism evidence="3 4">
    <name type="scientific">Chryseomicrobium excrementi</name>
    <dbReference type="NCBI Taxonomy" id="2041346"/>
    <lineage>
        <taxon>Bacteria</taxon>
        <taxon>Bacillati</taxon>
        <taxon>Bacillota</taxon>
        <taxon>Bacilli</taxon>
        <taxon>Bacillales</taxon>
        <taxon>Caryophanaceae</taxon>
        <taxon>Chryseomicrobium</taxon>
    </lineage>
</organism>
<dbReference type="AlphaFoldDB" id="A0A2M9F2W5"/>
<accession>A0A2M9F2W5</accession>
<proteinExistence type="predicted"/>
<keyword evidence="2" id="KW-0812">Transmembrane</keyword>
<name>A0A2M9F2W5_9BACL</name>
<dbReference type="EMBL" id="PCGR01000001">
    <property type="protein sequence ID" value="PJK17794.1"/>
    <property type="molecule type" value="Genomic_DNA"/>
</dbReference>
<evidence type="ECO:0008006" key="5">
    <source>
        <dbReference type="Google" id="ProtNLM"/>
    </source>
</evidence>
<evidence type="ECO:0000256" key="1">
    <source>
        <dbReference type="SAM" id="MobiDB-lite"/>
    </source>
</evidence>
<feature type="transmembrane region" description="Helical" evidence="2">
    <location>
        <begin position="49"/>
        <end position="70"/>
    </location>
</feature>
<dbReference type="Proteomes" id="UP000228680">
    <property type="component" value="Unassembled WGS sequence"/>
</dbReference>
<evidence type="ECO:0000256" key="2">
    <source>
        <dbReference type="SAM" id="Phobius"/>
    </source>
</evidence>
<gene>
    <name evidence="3" type="ORF">CQS04_02645</name>
</gene>
<keyword evidence="4" id="KW-1185">Reference proteome</keyword>
<evidence type="ECO:0000313" key="3">
    <source>
        <dbReference type="EMBL" id="PJK17794.1"/>
    </source>
</evidence>
<feature type="compositionally biased region" description="Polar residues" evidence="1">
    <location>
        <begin position="83"/>
        <end position="101"/>
    </location>
</feature>
<sequence>MTNEKYTDHDVEQLLNSMPKQVDLRAKEDVWNAIKKQSMAPKQKKSKPWLPAVITVAALFVLVLFVQSLLTTLDSTNMESATEMSLNDMSEGSSGATENSGETADSSASMATEESEEEVDAESAKSFGMQFAQDAHLVFAEDPLLQNHTAVPFSLSYQAVAFPVTLLIPNERIQEDFPDGFPTQLELYEAYSTEIDEQALGFDEYLPLQGTVVESERGLEITLPEDHPYDMASATSEVYFNTLQNLFSKNYLQAYLLDEEGQPLEWDQVGPLTDPIELSATGLAYSPIQNAIGEDYLVPYPRTSYDSFEIALNELQAPENSVVEPILPSSIAYVLEETEDTVTFVFDETLTADSMPRRDLVVMIESLIATAASFNKAVIFENWDPAIYPLPEDTRSLVGVNKIVLPSQ</sequence>